<dbReference type="GO" id="GO:0046872">
    <property type="term" value="F:metal ion binding"/>
    <property type="evidence" value="ECO:0007669"/>
    <property type="project" value="UniProtKB-KW"/>
</dbReference>
<evidence type="ECO:0000256" key="15">
    <source>
        <dbReference type="ARBA" id="ARBA00023291"/>
    </source>
</evidence>
<comment type="pathway">
    <text evidence="16">Amino-acid biosynthesis.</text>
</comment>
<evidence type="ECO:0000256" key="17">
    <source>
        <dbReference type="SAM" id="MobiDB-lite"/>
    </source>
</evidence>
<dbReference type="FunFam" id="2.160.20.60:FF:000001">
    <property type="entry name" value="Glutamate synthase, large subunit"/>
    <property type="match status" value="1"/>
</dbReference>
<dbReference type="InterPro" id="IPR017932">
    <property type="entry name" value="GATase_2_dom"/>
</dbReference>
<evidence type="ECO:0000256" key="12">
    <source>
        <dbReference type="ARBA" id="ARBA00023004"/>
    </source>
</evidence>
<dbReference type="FunFam" id="3.60.20.10:FF:000001">
    <property type="entry name" value="Glutamate synthase, large subunit"/>
    <property type="match status" value="1"/>
</dbReference>
<keyword evidence="9" id="KW-0274">FAD</keyword>
<evidence type="ECO:0000256" key="3">
    <source>
        <dbReference type="ARBA" id="ARBA00001974"/>
    </source>
</evidence>
<keyword evidence="5" id="KW-0028">Amino-acid biosynthesis</keyword>
<evidence type="ECO:0000313" key="19">
    <source>
        <dbReference type="EMBL" id="GCL59896.1"/>
    </source>
</evidence>
<evidence type="ECO:0000256" key="6">
    <source>
        <dbReference type="ARBA" id="ARBA00022630"/>
    </source>
</evidence>
<keyword evidence="11" id="KW-0560">Oxidoreductase</keyword>
<dbReference type="InterPro" id="IPR002932">
    <property type="entry name" value="Glu_synthdom"/>
</dbReference>
<dbReference type="FunFam" id="3.20.20.70:FF:000031">
    <property type="entry name" value="Glutamate synthase 1 [NADH]"/>
    <property type="match status" value="1"/>
</dbReference>
<evidence type="ECO:0000259" key="18">
    <source>
        <dbReference type="PROSITE" id="PS51278"/>
    </source>
</evidence>
<evidence type="ECO:0000256" key="1">
    <source>
        <dbReference type="ARBA" id="ARBA00001917"/>
    </source>
</evidence>
<dbReference type="Pfam" id="PF04898">
    <property type="entry name" value="Glu_syn_central"/>
    <property type="match status" value="1"/>
</dbReference>
<feature type="region of interest" description="Disordered" evidence="17">
    <location>
        <begin position="900"/>
        <end position="923"/>
    </location>
</feature>
<dbReference type="PANTHER" id="PTHR11938:SF133">
    <property type="entry name" value="GLUTAMATE SYNTHASE (NADH)"/>
    <property type="match status" value="1"/>
</dbReference>
<dbReference type="CDD" id="cd00982">
    <property type="entry name" value="gltB_C"/>
    <property type="match status" value="1"/>
</dbReference>
<evidence type="ECO:0000256" key="5">
    <source>
        <dbReference type="ARBA" id="ARBA00022605"/>
    </source>
</evidence>
<comment type="cofactor">
    <cofactor evidence="1">
        <name>FMN</name>
        <dbReference type="ChEBI" id="CHEBI:58210"/>
    </cofactor>
</comment>
<dbReference type="SUPFAM" id="SSF56235">
    <property type="entry name" value="N-terminal nucleophile aminohydrolases (Ntn hydrolases)"/>
    <property type="match status" value="1"/>
</dbReference>
<organism evidence="19 20">
    <name type="scientific">Microcystis aeruginosa NIES-3807</name>
    <dbReference type="NCBI Taxonomy" id="2517785"/>
    <lineage>
        <taxon>Bacteria</taxon>
        <taxon>Bacillati</taxon>
        <taxon>Cyanobacteriota</taxon>
        <taxon>Cyanophyceae</taxon>
        <taxon>Oscillatoriophycideae</taxon>
        <taxon>Chroococcales</taxon>
        <taxon>Microcystaceae</taxon>
        <taxon>Microcystis</taxon>
    </lineage>
</organism>
<dbReference type="GO" id="GO:0019676">
    <property type="term" value="P:ammonia assimilation cycle"/>
    <property type="evidence" value="ECO:0007669"/>
    <property type="project" value="TreeGrafter"/>
</dbReference>
<keyword evidence="10" id="KW-0315">Glutamine amidotransferase</keyword>
<evidence type="ECO:0000256" key="13">
    <source>
        <dbReference type="ARBA" id="ARBA00023014"/>
    </source>
</evidence>
<dbReference type="Gene3D" id="2.160.20.60">
    <property type="entry name" value="Glutamate synthase, alpha subunit, C-terminal domain"/>
    <property type="match status" value="1"/>
</dbReference>
<dbReference type="InterPro" id="IPR006982">
    <property type="entry name" value="Glu_synth_centr_N"/>
</dbReference>
<evidence type="ECO:0000256" key="2">
    <source>
        <dbReference type="ARBA" id="ARBA00001927"/>
    </source>
</evidence>
<dbReference type="GO" id="GO:0006537">
    <property type="term" value="P:glutamate biosynthetic process"/>
    <property type="evidence" value="ECO:0007669"/>
    <property type="project" value="UniProtKB-KW"/>
</dbReference>
<feature type="domain" description="Glutamine amidotransferase type-2" evidence="18">
    <location>
        <begin position="22"/>
        <end position="417"/>
    </location>
</feature>
<dbReference type="GO" id="GO:0051538">
    <property type="term" value="F:3 iron, 4 sulfur cluster binding"/>
    <property type="evidence" value="ECO:0007669"/>
    <property type="project" value="UniProtKB-KW"/>
</dbReference>
<comment type="cofactor">
    <cofactor evidence="3">
        <name>FAD</name>
        <dbReference type="ChEBI" id="CHEBI:57692"/>
    </cofactor>
</comment>
<dbReference type="RefSeq" id="WP_159297727.1">
    <property type="nucleotide sequence ID" value="NZ_BJCK01000057.1"/>
</dbReference>
<evidence type="ECO:0000256" key="16">
    <source>
        <dbReference type="ARBA" id="ARBA00029440"/>
    </source>
</evidence>
<evidence type="ECO:0000256" key="9">
    <source>
        <dbReference type="ARBA" id="ARBA00022827"/>
    </source>
</evidence>
<keyword evidence="15" id="KW-0003">3Fe-4S</keyword>
<gene>
    <name evidence="19" type="primary">gltB</name>
    <name evidence="19" type="ORF">NIES3807_30740</name>
</gene>
<protein>
    <submittedName>
        <fullName evidence="19">NADH-dependent glutamate synthase large subunit</fullName>
    </submittedName>
</protein>
<dbReference type="Pfam" id="PF00310">
    <property type="entry name" value="GATase_2"/>
    <property type="match status" value="1"/>
</dbReference>
<dbReference type="EMBL" id="BJCK01000057">
    <property type="protein sequence ID" value="GCL59896.1"/>
    <property type="molecule type" value="Genomic_DNA"/>
</dbReference>
<evidence type="ECO:0000256" key="14">
    <source>
        <dbReference type="ARBA" id="ARBA00023164"/>
    </source>
</evidence>
<dbReference type="InterPro" id="IPR002489">
    <property type="entry name" value="Glu_synth_asu_C"/>
</dbReference>
<dbReference type="NCBIfam" id="NF008730">
    <property type="entry name" value="PRK11750.1"/>
    <property type="match status" value="1"/>
</dbReference>
<dbReference type="PANTHER" id="PTHR11938">
    <property type="entry name" value="FAD NADPH DEHYDROGENASE/OXIDOREDUCTASE"/>
    <property type="match status" value="1"/>
</dbReference>
<evidence type="ECO:0000256" key="11">
    <source>
        <dbReference type="ARBA" id="ARBA00023002"/>
    </source>
</evidence>
<dbReference type="Pfam" id="PF01493">
    <property type="entry name" value="GXGXG"/>
    <property type="match status" value="1"/>
</dbReference>
<dbReference type="InterPro" id="IPR036485">
    <property type="entry name" value="Glu_synth_asu_C_sf"/>
</dbReference>
<comment type="caution">
    <text evidence="19">The sequence shown here is derived from an EMBL/GenBank/DDBJ whole genome shotgun (WGS) entry which is preliminary data.</text>
</comment>
<dbReference type="InterPro" id="IPR050711">
    <property type="entry name" value="ET-N_metabolism_enzyme"/>
</dbReference>
<keyword evidence="12" id="KW-0408">Iron</keyword>
<comment type="cofactor">
    <cofactor evidence="2">
        <name>[3Fe-4S] cluster</name>
        <dbReference type="ChEBI" id="CHEBI:21137"/>
    </cofactor>
</comment>
<keyword evidence="8" id="KW-0479">Metal-binding</keyword>
<dbReference type="FunFam" id="3.20.20.70:FF:000053">
    <property type="entry name" value="Glutamate synthase large subunit"/>
    <property type="match status" value="1"/>
</dbReference>
<dbReference type="CDD" id="cd00713">
    <property type="entry name" value="GltS"/>
    <property type="match status" value="1"/>
</dbReference>
<keyword evidence="14" id="KW-0314">Glutamate biosynthesis</keyword>
<evidence type="ECO:0000313" key="20">
    <source>
        <dbReference type="Proteomes" id="UP000441080"/>
    </source>
</evidence>
<keyword evidence="7" id="KW-0288">FMN</keyword>
<evidence type="ECO:0000256" key="7">
    <source>
        <dbReference type="ARBA" id="ARBA00022643"/>
    </source>
</evidence>
<evidence type="ECO:0000256" key="8">
    <source>
        <dbReference type="ARBA" id="ARBA00022723"/>
    </source>
</evidence>
<evidence type="ECO:0000256" key="10">
    <source>
        <dbReference type="ARBA" id="ARBA00022962"/>
    </source>
</evidence>
<dbReference type="GO" id="GO:0015930">
    <property type="term" value="F:glutamate synthase activity"/>
    <property type="evidence" value="ECO:0007669"/>
    <property type="project" value="InterPro"/>
</dbReference>
<dbReference type="CDD" id="cd02808">
    <property type="entry name" value="GltS_FMN"/>
    <property type="match status" value="1"/>
</dbReference>
<keyword evidence="6" id="KW-0285">Flavoprotein</keyword>
<sequence length="1524" mass="167247">MNNNQTPRKQGLYDPRFEHDACGVGFIVHKTGKKSHDIVEQALTILLNLDHRGACGAEKNTGDGAGILCQIPDLFFRKVTSNLGFTLPAAGQYGVGMLYTAPDAEIRGKSRQEFEKIAAEEGLKVLGWRDVPTDNSSLGNSAKSTEPFIEQVFIERDATLSDDLAFERKLYVIRKRSHLNRQSFNRYWYPCSISSRTIVYKGQLMPVQVGDYFPDLHDPDFQSALGLVHSRFSTNTFPSWERAHPYRYIAHNGEINTLRGNINWMHARQSMFASPLFGEDIKRIQPVINIEGSDSLIFDNALELMVLSGRSLPHAVMMMIPEPWAAHESMSDEKKAFYEYHSCLMEPWDGPASIAFTDGTMMGAVLDRNGLRPSRYYVTKDDLVIMASEAGVLPIEPERVAFKGRLQPGRMFLVDMKEGRIVADEEIKAGIANAHPYRQWLNENLVNLDDLPAVETAPPETAVSLIQQQTAFGYTFEELRLLLAPMGRDGVEAVGSMGSDTPLAVLSDRPKLLYDYFQQLFAQVTNPPIDSIREEIITSPITTIGAERNLLDPQPESCHLIKLNSPILTNAQLARLQGNSEFKTVTIPILFDPTSGVEGMRSTIEAICQEVDEAILAGASIIILSDRGIDKNHAPIPSLLAVAGLHHHLIRQGTRTRVGLVLESGEPREVHHYALLLGYGCGAINPYLAFATLGSMIEEGLLVGVDHQSACKNYIKAATKGVIKVASKIGISTLQSYRGAQIFEAIGLNRSVVDRYFTWTASRIEGADLEIIARESLLRHGHAFPDRDVNVHTLDIGGEYQWRKDGEAHLFSPETIHTLQQAVKLGKYDLFKKYSQLVNQQNQKFFTLRGLLTFKNRESIPIEEVEPIEAIMKRFKTGAMSYGSISKEAHESLAIAMNRIGGKSNTGEGGEDSERYTWTNERGDSKNSAIKQVASGRFGVTSLYLSQARELQIKMAQGAKPGEGGQLPGKKVYPWIAKVRHSTPGVGLISPPPHHDIYSIEDLAELIHDLKNANRAARVSVKLVSEVGVGTIAAGVAKAHADVVLISGFDGGTGASPQTSIKHAGLPWELGLAETHQTLVLNNLRSRIAVETDGQMKTGRDVVVATLLGAEEFGFSTAPLVTLGCIMMRVCHLNTCPAGVATQDPLLRKNFIGDPEYTVNFMKFIAQEVREIMAELGFRTLNEMVGRTDVLEPKQAVEHWKAKGIDLTPILYQPEVDAEVGRYCQIPQDHGLDKCLDITVLLDLCKDAIEKGEKVKATLPIKNINRVVGTILGNEITKRHWEGLPEDTVHLHFQGSAGQSFGAFVPKGVTLELEGDANDYVGKGLSGGKIIVYPPKGSTFLAEDNIIIGNVALYGATSGEVYISGVAGERFCVRNSGVNTVVEAVGDHACEYMTGGKVVVLGPTGRNFAAGMSGGVAYVLDESGDFATRCNTQMVALEALEGEEIDDLRELIQRHADYTQSQKAALVLANWSEMLPKFVKVMPKDYKRMLQCIKEALDSGLTGDSALDAAFEANARDVARIGGS</sequence>
<reference evidence="19 20" key="1">
    <citation type="submission" date="2019-02" db="EMBL/GenBank/DDBJ databases">
        <title>Draft genome sequence of Arthrospira platensis NIES-3807.</title>
        <authorList>
            <person name="Yamaguchi H."/>
            <person name="Suzuki S."/>
            <person name="Kawachi M."/>
        </authorList>
    </citation>
    <scope>NUCLEOTIDE SEQUENCE [LARGE SCALE GENOMIC DNA]</scope>
    <source>
        <strain evidence="19 20">NIES-3807</strain>
    </source>
</reference>
<dbReference type="SUPFAM" id="SSF51395">
    <property type="entry name" value="FMN-linked oxidoreductases"/>
    <property type="match status" value="1"/>
</dbReference>
<evidence type="ECO:0000256" key="4">
    <source>
        <dbReference type="ARBA" id="ARBA00009716"/>
    </source>
</evidence>
<comment type="similarity">
    <text evidence="4">Belongs to the glutamate synthase family.</text>
</comment>
<proteinExistence type="inferred from homology"/>
<accession>A0AAD3B2E7</accession>
<dbReference type="Proteomes" id="UP000441080">
    <property type="component" value="Unassembled WGS sequence"/>
</dbReference>
<dbReference type="SUPFAM" id="SSF69336">
    <property type="entry name" value="Alpha subunit of glutamate synthase, C-terminal domain"/>
    <property type="match status" value="1"/>
</dbReference>
<keyword evidence="13" id="KW-0411">Iron-sulfur</keyword>
<dbReference type="PROSITE" id="PS51278">
    <property type="entry name" value="GATASE_TYPE_2"/>
    <property type="match status" value="1"/>
</dbReference>
<name>A0AAD3B2E7_MICAE</name>
<dbReference type="Gene3D" id="3.20.20.70">
    <property type="entry name" value="Aldolase class I"/>
    <property type="match status" value="2"/>
</dbReference>
<dbReference type="Gene3D" id="3.60.20.10">
    <property type="entry name" value="Glutamine Phosphoribosylpyrophosphate, subunit 1, domain 1"/>
    <property type="match status" value="1"/>
</dbReference>
<dbReference type="Pfam" id="PF01645">
    <property type="entry name" value="Glu_synthase"/>
    <property type="match status" value="1"/>
</dbReference>
<dbReference type="InterPro" id="IPR029055">
    <property type="entry name" value="Ntn_hydrolases_N"/>
</dbReference>
<dbReference type="InterPro" id="IPR013785">
    <property type="entry name" value="Aldolase_TIM"/>
</dbReference>